<dbReference type="AlphaFoldDB" id="A0A816HYG6"/>
<name>A0A816HYG6_ADIRI</name>
<evidence type="ECO:0000313" key="2">
    <source>
        <dbReference type="Proteomes" id="UP000663828"/>
    </source>
</evidence>
<keyword evidence="2" id="KW-1185">Reference proteome</keyword>
<gene>
    <name evidence="1" type="ORF">XAT740_LOCUS64319</name>
</gene>
<sequence>KNIGAMTAETCHKHSQCFLNEDIDQFCTDGRGGKQSASLYDLYPELEELAHVFAVEGCSRKDSSFTVNELAQDIDKQYYILTGEKKEIQVLVRSVQSIRLDLRRWGVHYSANKIRPYWTGHEREDAVEHRKKVVDYFLSRETHYY</sequence>
<organism evidence="1 2">
    <name type="scientific">Adineta ricciae</name>
    <name type="common">Rotifer</name>
    <dbReference type="NCBI Taxonomy" id="249248"/>
    <lineage>
        <taxon>Eukaryota</taxon>
        <taxon>Metazoa</taxon>
        <taxon>Spiralia</taxon>
        <taxon>Gnathifera</taxon>
        <taxon>Rotifera</taxon>
        <taxon>Eurotatoria</taxon>
        <taxon>Bdelloidea</taxon>
        <taxon>Adinetida</taxon>
        <taxon>Adinetidae</taxon>
        <taxon>Adineta</taxon>
    </lineage>
</organism>
<evidence type="ECO:0000313" key="1">
    <source>
        <dbReference type="EMBL" id="CAF1691705.1"/>
    </source>
</evidence>
<feature type="non-terminal residue" evidence="1">
    <location>
        <position position="1"/>
    </location>
</feature>
<comment type="caution">
    <text evidence="1">The sequence shown here is derived from an EMBL/GenBank/DDBJ whole genome shotgun (WGS) entry which is preliminary data.</text>
</comment>
<feature type="non-terminal residue" evidence="1">
    <location>
        <position position="145"/>
    </location>
</feature>
<reference evidence="1" key="1">
    <citation type="submission" date="2021-02" db="EMBL/GenBank/DDBJ databases">
        <authorList>
            <person name="Nowell W R."/>
        </authorList>
    </citation>
    <scope>NUCLEOTIDE SEQUENCE</scope>
</reference>
<proteinExistence type="predicted"/>
<accession>A0A816HYG6</accession>
<dbReference type="EMBL" id="CAJNOR010021977">
    <property type="protein sequence ID" value="CAF1691705.1"/>
    <property type="molecule type" value="Genomic_DNA"/>
</dbReference>
<dbReference type="Proteomes" id="UP000663828">
    <property type="component" value="Unassembled WGS sequence"/>
</dbReference>
<protein>
    <submittedName>
        <fullName evidence="1">Uncharacterized protein</fullName>
    </submittedName>
</protein>